<reference evidence="3" key="1">
    <citation type="submission" date="2022-01" db="EMBL/GenBank/DDBJ databases">
        <title>Genome-Based Taxonomic Classification of the Phylum Actinobacteria.</title>
        <authorList>
            <person name="Gao Y."/>
        </authorList>
    </citation>
    <scope>NUCLEOTIDE SEQUENCE</scope>
    <source>
        <strain evidence="3">KLBMP 8922</strain>
    </source>
</reference>
<dbReference type="RefSeq" id="WP_235052488.1">
    <property type="nucleotide sequence ID" value="NZ_JAKFHA010000006.1"/>
</dbReference>
<dbReference type="Pfam" id="PF22322">
    <property type="entry name" value="DUF6973"/>
    <property type="match status" value="1"/>
</dbReference>
<evidence type="ECO:0000313" key="4">
    <source>
        <dbReference type="Proteomes" id="UP001165378"/>
    </source>
</evidence>
<dbReference type="EMBL" id="JAKFHA010000006">
    <property type="protein sequence ID" value="MCF2528328.1"/>
    <property type="molecule type" value="Genomic_DNA"/>
</dbReference>
<proteinExistence type="predicted"/>
<accession>A0AA41TZ03</accession>
<comment type="caution">
    <text evidence="3">The sequence shown here is derived from an EMBL/GenBank/DDBJ whole genome shotgun (WGS) entry which is preliminary data.</text>
</comment>
<evidence type="ECO:0000259" key="2">
    <source>
        <dbReference type="Pfam" id="PF22322"/>
    </source>
</evidence>
<feature type="region of interest" description="Disordered" evidence="1">
    <location>
        <begin position="337"/>
        <end position="374"/>
    </location>
</feature>
<evidence type="ECO:0000256" key="1">
    <source>
        <dbReference type="SAM" id="MobiDB-lite"/>
    </source>
</evidence>
<keyword evidence="4" id="KW-1185">Reference proteome</keyword>
<dbReference type="InterPro" id="IPR054246">
    <property type="entry name" value="DUF6973"/>
</dbReference>
<gene>
    <name evidence="3" type="ORF">LZ495_14025</name>
</gene>
<evidence type="ECO:0000313" key="3">
    <source>
        <dbReference type="EMBL" id="MCF2528328.1"/>
    </source>
</evidence>
<feature type="compositionally biased region" description="Basic and acidic residues" evidence="1">
    <location>
        <begin position="354"/>
        <end position="367"/>
    </location>
</feature>
<dbReference type="AlphaFoldDB" id="A0AA41TZ03"/>
<organism evidence="3 4">
    <name type="scientific">Yinghuangia soli</name>
    <dbReference type="NCBI Taxonomy" id="2908204"/>
    <lineage>
        <taxon>Bacteria</taxon>
        <taxon>Bacillati</taxon>
        <taxon>Actinomycetota</taxon>
        <taxon>Actinomycetes</taxon>
        <taxon>Kitasatosporales</taxon>
        <taxon>Streptomycetaceae</taxon>
        <taxon>Yinghuangia</taxon>
    </lineage>
</organism>
<name>A0AA41TZ03_9ACTN</name>
<sequence>MADVQEIVPGDPVGLRALADKAFMEAVQSGYAGQHLTAVQQSTAAWQGTSAAGFRESLTAAQRRLDDIMAQVGHFTQTLNDYAQGIEGAQRSAYECLDIAARLGAPWQTVQKAAFDAAVMETIPPGKGPASEAELRYRAEQVEQFFTVFNQAKIAALAAENAFMNAMKLPPSEIAESYQVPDDPRQSEAYEGTLFEEHLLPGADVKRPGTEQDMFTKLSTQDQIVFQIIANKAWEECRNRFPDQGELDGHADAFRHTYWNVMLSRYFGNEWAEKYTTAHELTADKNPGIQTAESMDLYNNQVGRSIAIESKGVPYDDLADKVEAAVRSGRTVVMDGNGNLQYSDQVAPGQTYLPDREPVTKSYDPPRDIWLPNT</sequence>
<feature type="domain" description="DUF6973" evidence="2">
    <location>
        <begin position="228"/>
        <end position="329"/>
    </location>
</feature>
<protein>
    <recommendedName>
        <fullName evidence="2">DUF6973 domain-containing protein</fullName>
    </recommendedName>
</protein>
<dbReference type="Proteomes" id="UP001165378">
    <property type="component" value="Unassembled WGS sequence"/>
</dbReference>